<feature type="domain" description="LRRCT" evidence="5">
    <location>
        <begin position="682"/>
        <end position="734"/>
    </location>
</feature>
<dbReference type="SMART" id="SM00369">
    <property type="entry name" value="LRR_TYP"/>
    <property type="match status" value="17"/>
</dbReference>
<dbReference type="Gene3D" id="2.40.10.10">
    <property type="entry name" value="Trypsin-like serine proteases"/>
    <property type="match status" value="1"/>
</dbReference>
<gene>
    <name evidence="6" type="ORF">KUTeg_023194</name>
</gene>
<feature type="chain" id="PRO_5046025757" description="LRRCT domain-containing protein" evidence="4">
    <location>
        <begin position="31"/>
        <end position="1008"/>
    </location>
</feature>
<comment type="caution">
    <text evidence="6">The sequence shown here is derived from an EMBL/GenBank/DDBJ whole genome shotgun (WGS) entry which is preliminary data.</text>
</comment>
<dbReference type="SMART" id="SM00082">
    <property type="entry name" value="LRRCT"/>
    <property type="match status" value="1"/>
</dbReference>
<evidence type="ECO:0000256" key="3">
    <source>
        <dbReference type="ARBA" id="ARBA00022737"/>
    </source>
</evidence>
<proteinExistence type="predicted"/>
<dbReference type="InterPro" id="IPR043504">
    <property type="entry name" value="Peptidase_S1_PA_chymotrypsin"/>
</dbReference>
<dbReference type="PROSITE" id="PS51450">
    <property type="entry name" value="LRR"/>
    <property type="match status" value="11"/>
</dbReference>
<dbReference type="InterPro" id="IPR000483">
    <property type="entry name" value="Cys-rich_flank_reg_C"/>
</dbReference>
<dbReference type="InterPro" id="IPR003591">
    <property type="entry name" value="Leu-rich_rpt_typical-subtyp"/>
</dbReference>
<reference evidence="6 7" key="1">
    <citation type="submission" date="2022-12" db="EMBL/GenBank/DDBJ databases">
        <title>Chromosome-level genome of Tegillarca granosa.</title>
        <authorList>
            <person name="Kim J."/>
        </authorList>
    </citation>
    <scope>NUCLEOTIDE SEQUENCE [LARGE SCALE GENOMIC DNA]</scope>
    <source>
        <strain evidence="6">Teg-2019</strain>
        <tissue evidence="6">Adductor muscle</tissue>
    </source>
</reference>
<keyword evidence="7" id="KW-1185">Reference proteome</keyword>
<feature type="signal peptide" evidence="4">
    <location>
        <begin position="1"/>
        <end position="30"/>
    </location>
</feature>
<dbReference type="InterPro" id="IPR001611">
    <property type="entry name" value="Leu-rich_rpt"/>
</dbReference>
<dbReference type="InterPro" id="IPR009003">
    <property type="entry name" value="Peptidase_S1_PA"/>
</dbReference>
<evidence type="ECO:0000259" key="5">
    <source>
        <dbReference type="SMART" id="SM00082"/>
    </source>
</evidence>
<organism evidence="6 7">
    <name type="scientific">Tegillarca granosa</name>
    <name type="common">Malaysian cockle</name>
    <name type="synonym">Anadara granosa</name>
    <dbReference type="NCBI Taxonomy" id="220873"/>
    <lineage>
        <taxon>Eukaryota</taxon>
        <taxon>Metazoa</taxon>
        <taxon>Spiralia</taxon>
        <taxon>Lophotrochozoa</taxon>
        <taxon>Mollusca</taxon>
        <taxon>Bivalvia</taxon>
        <taxon>Autobranchia</taxon>
        <taxon>Pteriomorphia</taxon>
        <taxon>Arcoida</taxon>
        <taxon>Arcoidea</taxon>
        <taxon>Arcidae</taxon>
        <taxon>Tegillarca</taxon>
    </lineage>
</organism>
<keyword evidence="3" id="KW-0677">Repeat</keyword>
<sequence>MKILKMNILNWKVFIFLLFLLFSTLEYTNSVTLSVYSSRPSTDIQRDKDGSICPFKCRCVSVNQRESRDILDGFDTGSSWRRGSHRGLRPYGSGSDSGRSMVCQGLQRLPKPMPSDIFSLTIFGDSSGSSTRPTLSPGQQSDDRTLLPNTQIRYIERDVFANNHFLHEVTLSGNNIGVLYPHVFNRLGNLRKLSLPNNNIRHLSSAVFRGLQSLDELDLSDNVIYRLPPSVFEYIQNIKSLNLNGNKLQRLNRNQFRTLVYLQRLDLSRNNLTTFYDDTFDRNVRLQELMLSGNRISDIQSRWFNNLRALKILSLRGNMISSIRGDSFANLRNLEELLLSANVIDTIEEGSLRQMNKLKLLDLSTNDIHEIRASLFYGLDSLTELFIGSNKLTSLGSDAFINLSTLNRLDLSRNHIENIEEGTFSPLLYVRYIDLSHNKLRTITQNIFRGLPELKELNLQHNFIGRIEQMAFSTTSPLYLSKLTTLDLQYNGIKKLDADTLSGMPNLKSLKLGNNRLKRIHSLALSTLNNLQKLYLNNNKLKQLSTGVFRRLQSLLSIDLSNNKIKSLPNEMFSGLENLEDLNLASNSIFDIQTNVFRQTLGLVDLNLSGNRLLNFNFSLVEMLEWLSTLDISDNHLLWINVPKSTRIRLKELLLSENSLHRIRKDVQKILKDQSSLYVSGNPLACDCHMTWMRDSSVSRHIRVEGIDNLLCRFPLRNRGKQLMDLQIEELTCAAKSSLKHENTSLVCNDVPNYGISKYSARAGLKALIKKHVTVLDKNRIPQFSGILIHDNWALVPGNAVKGLQQETVKQDLDIKVGRTKGLRKVHHVIRHPLGSIGMEQYNVALLHLEAEDKGYPICLMNVNQFDTISRIVLKSTFTTRMNGRKPWTKLKFRYGKIRPKCSNANYLCVKVKGKKAAKKKMLLDGSPLYLGLAGDYKLAGIGTNLKGSYSSDTLFIPLWTMIDWINKVIQEYDTKCPLTSQNVSSCSTINLPTESELLAKSSMVERH</sequence>
<dbReference type="PANTHER" id="PTHR45712">
    <property type="entry name" value="AGAP008170-PA"/>
    <property type="match status" value="1"/>
</dbReference>
<dbReference type="InterPro" id="IPR050333">
    <property type="entry name" value="SLRP"/>
</dbReference>
<keyword evidence="1" id="KW-0433">Leucine-rich repeat</keyword>
<dbReference type="InterPro" id="IPR025875">
    <property type="entry name" value="Leu-rich_rpt_4"/>
</dbReference>
<dbReference type="Gene3D" id="3.80.10.10">
    <property type="entry name" value="Ribonuclease Inhibitor"/>
    <property type="match status" value="4"/>
</dbReference>
<dbReference type="SUPFAM" id="SSF52058">
    <property type="entry name" value="L domain-like"/>
    <property type="match status" value="1"/>
</dbReference>
<dbReference type="PANTHER" id="PTHR45712:SF22">
    <property type="entry name" value="INSULIN-LIKE GROWTH FACTOR-BINDING PROTEIN COMPLEX ACID LABILE SUBUNIT"/>
    <property type="match status" value="1"/>
</dbReference>
<evidence type="ECO:0000256" key="1">
    <source>
        <dbReference type="ARBA" id="ARBA00022614"/>
    </source>
</evidence>
<dbReference type="EMBL" id="JARBDR010000921">
    <property type="protein sequence ID" value="KAJ8299134.1"/>
    <property type="molecule type" value="Genomic_DNA"/>
</dbReference>
<evidence type="ECO:0000313" key="6">
    <source>
        <dbReference type="EMBL" id="KAJ8299134.1"/>
    </source>
</evidence>
<dbReference type="SMART" id="SM00365">
    <property type="entry name" value="LRR_SD22"/>
    <property type="match status" value="14"/>
</dbReference>
<name>A0ABQ9E0Y0_TEGGR</name>
<dbReference type="InterPro" id="IPR032675">
    <property type="entry name" value="LRR_dom_sf"/>
</dbReference>
<dbReference type="Proteomes" id="UP001217089">
    <property type="component" value="Unassembled WGS sequence"/>
</dbReference>
<dbReference type="SUPFAM" id="SSF50494">
    <property type="entry name" value="Trypsin-like serine proteases"/>
    <property type="match status" value="1"/>
</dbReference>
<evidence type="ECO:0000256" key="4">
    <source>
        <dbReference type="SAM" id="SignalP"/>
    </source>
</evidence>
<dbReference type="Pfam" id="PF13855">
    <property type="entry name" value="LRR_8"/>
    <property type="match status" value="4"/>
</dbReference>
<accession>A0ABQ9E0Y0</accession>
<dbReference type="SUPFAM" id="SSF52047">
    <property type="entry name" value="RNI-like"/>
    <property type="match status" value="1"/>
</dbReference>
<dbReference type="Pfam" id="PF12799">
    <property type="entry name" value="LRR_4"/>
    <property type="match status" value="1"/>
</dbReference>
<evidence type="ECO:0000256" key="2">
    <source>
        <dbReference type="ARBA" id="ARBA00022729"/>
    </source>
</evidence>
<keyword evidence="2 4" id="KW-0732">Signal</keyword>
<protein>
    <recommendedName>
        <fullName evidence="5">LRRCT domain-containing protein</fullName>
    </recommendedName>
</protein>
<dbReference type="SMART" id="SM00364">
    <property type="entry name" value="LRR_BAC"/>
    <property type="match status" value="6"/>
</dbReference>
<evidence type="ECO:0000313" key="7">
    <source>
        <dbReference type="Proteomes" id="UP001217089"/>
    </source>
</evidence>